<feature type="signal peptide" evidence="2">
    <location>
        <begin position="1"/>
        <end position="23"/>
    </location>
</feature>
<evidence type="ECO:0000313" key="4">
    <source>
        <dbReference type="Proteomes" id="UP001362899"/>
    </source>
</evidence>
<accession>A0AAV5RN47</accession>
<feature type="compositionally biased region" description="Low complexity" evidence="1">
    <location>
        <begin position="262"/>
        <end position="311"/>
    </location>
</feature>
<feature type="region of interest" description="Disordered" evidence="1">
    <location>
        <begin position="786"/>
        <end position="823"/>
    </location>
</feature>
<feature type="compositionally biased region" description="Polar residues" evidence="1">
    <location>
        <begin position="786"/>
        <end position="798"/>
    </location>
</feature>
<proteinExistence type="predicted"/>
<keyword evidence="4" id="KW-1185">Reference proteome</keyword>
<comment type="caution">
    <text evidence="3">The sequence shown here is derived from an EMBL/GenBank/DDBJ whole genome shotgun (WGS) entry which is preliminary data.</text>
</comment>
<evidence type="ECO:0000313" key="3">
    <source>
        <dbReference type="EMBL" id="GMM52850.1"/>
    </source>
</evidence>
<protein>
    <submittedName>
        <fullName evidence="3">Uncharacterized protein</fullName>
    </submittedName>
</protein>
<organism evidence="3 4">
    <name type="scientific">Starmerella bacillaris</name>
    <name type="common">Yeast</name>
    <name type="synonym">Candida zemplinina</name>
    <dbReference type="NCBI Taxonomy" id="1247836"/>
    <lineage>
        <taxon>Eukaryota</taxon>
        <taxon>Fungi</taxon>
        <taxon>Dikarya</taxon>
        <taxon>Ascomycota</taxon>
        <taxon>Saccharomycotina</taxon>
        <taxon>Dipodascomycetes</taxon>
        <taxon>Dipodascales</taxon>
        <taxon>Trichomonascaceae</taxon>
        <taxon>Starmerella</taxon>
    </lineage>
</organism>
<feature type="chain" id="PRO_5043910380" evidence="2">
    <location>
        <begin position="24"/>
        <end position="846"/>
    </location>
</feature>
<feature type="compositionally biased region" description="Basic and acidic residues" evidence="1">
    <location>
        <begin position="801"/>
        <end position="811"/>
    </location>
</feature>
<feature type="region of interest" description="Disordered" evidence="1">
    <location>
        <begin position="262"/>
        <end position="320"/>
    </location>
</feature>
<feature type="compositionally biased region" description="Basic and acidic residues" evidence="1">
    <location>
        <begin position="574"/>
        <end position="589"/>
    </location>
</feature>
<feature type="compositionally biased region" description="Basic and acidic residues" evidence="1">
    <location>
        <begin position="646"/>
        <end position="670"/>
    </location>
</feature>
<feature type="region of interest" description="Disordered" evidence="1">
    <location>
        <begin position="574"/>
        <end position="679"/>
    </location>
</feature>
<feature type="compositionally biased region" description="Polar residues" evidence="1">
    <location>
        <begin position="634"/>
        <end position="644"/>
    </location>
</feature>
<reference evidence="3 4" key="1">
    <citation type="journal article" date="2023" name="Elife">
        <title>Identification of key yeast species and microbe-microbe interactions impacting larval growth of Drosophila in the wild.</title>
        <authorList>
            <person name="Mure A."/>
            <person name="Sugiura Y."/>
            <person name="Maeda R."/>
            <person name="Honda K."/>
            <person name="Sakurai N."/>
            <person name="Takahashi Y."/>
            <person name="Watada M."/>
            <person name="Katoh T."/>
            <person name="Gotoh A."/>
            <person name="Gotoh Y."/>
            <person name="Taniguchi I."/>
            <person name="Nakamura K."/>
            <person name="Hayashi T."/>
            <person name="Katayama T."/>
            <person name="Uemura T."/>
            <person name="Hattori Y."/>
        </authorList>
    </citation>
    <scope>NUCLEOTIDE SEQUENCE [LARGE SCALE GENOMIC DNA]</scope>
    <source>
        <strain evidence="3 4">SB-73</strain>
    </source>
</reference>
<evidence type="ECO:0000256" key="2">
    <source>
        <dbReference type="SAM" id="SignalP"/>
    </source>
</evidence>
<keyword evidence="2" id="KW-0732">Signal</keyword>
<dbReference type="Proteomes" id="UP001362899">
    <property type="component" value="Unassembled WGS sequence"/>
</dbReference>
<dbReference type="AlphaFoldDB" id="A0AAV5RN47"/>
<sequence length="846" mass="93704">MGIRKTLFVLLSVTLFLLPLPYAYVHLLEFCDSTPPNGGSLCKYVEKFDSRVSPVLEHVQANEYYIKASETFANGYTTTCSKLSKYLPNSDGVAAKVPGVRDVVSHVKSTSVSVYKTSLPVFAKLGDYFVQGWSYFTSNVVPAINKYAVKAQHKTKVVAVHAWNKFYHVWTETVWPFIVDKSIVVSGKIRDSFVYLWSRIENSDAYQTVFRDQVEKIYETMEKKIAEESKSTATEVVTSLNSVMPSVSSVVTALTLSSTSLSYSSTLDPTSSSTATPSSTSSISSSTSSSSSSSSSSSTSSSSIPASSSPVYESQDTIQAEEEPGTVFITSQITITQSASSVKTSVSPSATIYTMDMDRTPKFQKIQNRVRKNVKSAFANLDSDADAFCKDSISTARPEIMQLLRDLQSFGEKAVRNLTIVAERLESDDKASQKIDRDSIYPVHEKFVSKLGDYALAVRDRSEQLASDVLEGLTSVRQVTVDALDDYFEIVLIESSHDLAAEDDWTQIKQHRQLKEFMKKSRSEIENHEFDMSVVNNALKESQSAAMLLAEEYHQQLANLRARCQLVLQSRDKNAEEGARADAEADKKLKDQKKKMRHPKAQRNEKQEEKSDDAAKEVIPESEHKEESDDSSENVGETVSGDSADTTEHEHKEDTEDSHVKSEDIVHTEAEQNVNSEESDVKVEAVVDIELKDSSETIEIKEEIIIKTHPNTPDSTSSTILSNGGLETSLPVIDSENQEEFVIQTHANDPIDVVDAIKQGEQEHFVVQTQPNDPVPVEEQIRSAEATVTSVQAESPTSVLEDVKSDSKESSGDIQPSKGEVEVPFEETVNVPGEEEVVWESYEIKV</sequence>
<name>A0AAV5RN47_STABA</name>
<feature type="compositionally biased region" description="Basic residues" evidence="1">
    <location>
        <begin position="590"/>
        <end position="601"/>
    </location>
</feature>
<feature type="compositionally biased region" description="Basic and acidic residues" evidence="1">
    <location>
        <begin position="602"/>
        <end position="627"/>
    </location>
</feature>
<gene>
    <name evidence="3" type="ORF">DASB73_038130</name>
</gene>
<evidence type="ECO:0000256" key="1">
    <source>
        <dbReference type="SAM" id="MobiDB-lite"/>
    </source>
</evidence>
<dbReference type="EMBL" id="BTGC01000008">
    <property type="protein sequence ID" value="GMM52850.1"/>
    <property type="molecule type" value="Genomic_DNA"/>
</dbReference>